<keyword evidence="3" id="KW-1185">Reference proteome</keyword>
<feature type="signal peptide" evidence="1">
    <location>
        <begin position="1"/>
        <end position="21"/>
    </location>
</feature>
<proteinExistence type="predicted"/>
<comment type="caution">
    <text evidence="2">The sequence shown here is derived from an EMBL/GenBank/DDBJ whole genome shotgun (WGS) entry which is preliminary data.</text>
</comment>
<dbReference type="AlphaFoldDB" id="A0A7Y4LW91"/>
<evidence type="ECO:0000313" key="3">
    <source>
        <dbReference type="Proteomes" id="UP000544122"/>
    </source>
</evidence>
<evidence type="ECO:0000256" key="1">
    <source>
        <dbReference type="SAM" id="SignalP"/>
    </source>
</evidence>
<accession>A0A7Y4LW91</accession>
<feature type="chain" id="PRO_5031341675" description="Lipoprotein" evidence="1">
    <location>
        <begin position="22"/>
        <end position="257"/>
    </location>
</feature>
<dbReference type="Proteomes" id="UP000544122">
    <property type="component" value="Unassembled WGS sequence"/>
</dbReference>
<dbReference type="PROSITE" id="PS51257">
    <property type="entry name" value="PROKAR_LIPOPROTEIN"/>
    <property type="match status" value="1"/>
</dbReference>
<dbReference type="EMBL" id="JAAVLX010000004">
    <property type="protein sequence ID" value="NOJ40889.1"/>
    <property type="molecule type" value="Genomic_DNA"/>
</dbReference>
<evidence type="ECO:0000313" key="2">
    <source>
        <dbReference type="EMBL" id="NOJ40889.1"/>
    </source>
</evidence>
<protein>
    <recommendedName>
        <fullName evidence="4">Lipoprotein</fullName>
    </recommendedName>
</protein>
<reference evidence="2 3" key="1">
    <citation type="submission" date="2020-03" db="EMBL/GenBank/DDBJ databases">
        <title>Bradyrhizobium diversity isolated from nodules of Indigofera sp.</title>
        <authorList>
            <person name="Klepa M."/>
            <person name="Helene L."/>
            <person name="Hungria M."/>
        </authorList>
    </citation>
    <scope>NUCLEOTIDE SEQUENCE [LARGE SCALE GENOMIC DNA]</scope>
    <source>
        <strain evidence="2 3">WSM 1791</strain>
    </source>
</reference>
<name>A0A7Y4LW91_9BRAD</name>
<evidence type="ECO:0008006" key="4">
    <source>
        <dbReference type="Google" id="ProtNLM"/>
    </source>
</evidence>
<keyword evidence="1" id="KW-0732">Signal</keyword>
<organism evidence="2 3">
    <name type="scientific">Bradyrhizobium australiense</name>
    <dbReference type="NCBI Taxonomy" id="2721161"/>
    <lineage>
        <taxon>Bacteria</taxon>
        <taxon>Pseudomonadati</taxon>
        <taxon>Pseudomonadota</taxon>
        <taxon>Alphaproteobacteria</taxon>
        <taxon>Hyphomicrobiales</taxon>
        <taxon>Nitrobacteraceae</taxon>
        <taxon>Bradyrhizobium</taxon>
    </lineage>
</organism>
<sequence length="257" mass="27344">MSKLFPIGLLAVSAIALSACAGVPELDIRSPVTVANIIDRIQCEAYRGTLHNPRLRTGRWVGAADLYLQVDDSGGFTPSLTYVAPLAEAGTQWTIGASGTVKRARQRVYNESITFEMANLNGNSCDKVVSQYDLAGDLGIEETLYIAAHSFDGQDRVKFAEKEAVGQTIQFVLTKNISGGPTWTLKHFIGAGPIAAAERIDTHKLIVSFAPGAVVNTVVTEKGETKKVVTGGGGFGAALGNNQKLLLQSLPAFQPLR</sequence>
<dbReference type="RefSeq" id="WP_171580115.1">
    <property type="nucleotide sequence ID" value="NZ_JAAVLX010000004.1"/>
</dbReference>
<gene>
    <name evidence="2" type="ORF">HCN58_14970</name>
</gene>